<accession>A0A1H5RY62</accession>
<dbReference type="Proteomes" id="UP000236735">
    <property type="component" value="Unassembled WGS sequence"/>
</dbReference>
<organism evidence="1 2">
    <name type="scientific">Xylanibacter ruminicola</name>
    <name type="common">Prevotella ruminicola</name>
    <dbReference type="NCBI Taxonomy" id="839"/>
    <lineage>
        <taxon>Bacteria</taxon>
        <taxon>Pseudomonadati</taxon>
        <taxon>Bacteroidota</taxon>
        <taxon>Bacteroidia</taxon>
        <taxon>Bacteroidales</taxon>
        <taxon>Prevotellaceae</taxon>
        <taxon>Xylanibacter</taxon>
    </lineage>
</organism>
<gene>
    <name evidence="1" type="ORF">SAMN05216354_0365</name>
</gene>
<name>A0A1H5RY62_XYLRU</name>
<evidence type="ECO:0008006" key="3">
    <source>
        <dbReference type="Google" id="ProtNLM"/>
    </source>
</evidence>
<dbReference type="EMBL" id="FNUV01000001">
    <property type="protein sequence ID" value="SEF42451.1"/>
    <property type="molecule type" value="Genomic_DNA"/>
</dbReference>
<evidence type="ECO:0000313" key="1">
    <source>
        <dbReference type="EMBL" id="SEF42451.1"/>
    </source>
</evidence>
<evidence type="ECO:0000313" key="2">
    <source>
        <dbReference type="Proteomes" id="UP000236735"/>
    </source>
</evidence>
<protein>
    <recommendedName>
        <fullName evidence="3">Phage portal protein</fullName>
    </recommendedName>
</protein>
<proteinExistence type="predicted"/>
<dbReference type="AlphaFoldDB" id="A0A1H5RY62"/>
<sequence length="456" mass="51967">MNNDGKIIDRAGRFSLVDTATGTYAIGMSGRFGAQSLSSFFDLSGRSWDKDPQSVGGVSVVPWGPDDQMPRMVRDLLERNNIGPGILARKLGLIYGQGVHLYRNVVQENEMQREWTQDEEIQSWLDSWDYQRYIREALTEYLHLGGHFTLYQSGKSVRIGKPWIHSLKCLPSEDCRFVWPDPNHTPTLDDIQEILVGDMERWRQLQIFPRFDKWQPTAHEAAVQYHSLRSFGRNLYAISSFHGSIPWMQDANDIAEIVRALNDNVIAAAYIVHEPQAYWNEKQTAIINDHPEWTDEQIAREVDSLRDKITRQIADVMAGKQNAGKFFTCVDFVDEMGHEQSWKIEPIELNLDKYIQAQKDISKMADSATTSAMGLSPALANIIIDGKSDSGSQMLYALKIFYGADTTIPEQIVLEALNDALRINFPQKKDLFLGFYHKTIQKEDNVSAGDRMTNQQ</sequence>
<reference evidence="1 2" key="1">
    <citation type="submission" date="2016-10" db="EMBL/GenBank/DDBJ databases">
        <authorList>
            <person name="de Groot N.N."/>
        </authorList>
    </citation>
    <scope>NUCLEOTIDE SEQUENCE [LARGE SCALE GENOMIC DNA]</scope>
    <source>
        <strain evidence="1 2">AR32</strain>
    </source>
</reference>